<dbReference type="EMBL" id="BAABRN010000102">
    <property type="protein sequence ID" value="GAA5504271.1"/>
    <property type="molecule type" value="Genomic_DNA"/>
</dbReference>
<proteinExistence type="predicted"/>
<keyword evidence="1" id="KW-0812">Transmembrane</keyword>
<reference evidence="2 3" key="1">
    <citation type="submission" date="2024-02" db="EMBL/GenBank/DDBJ databases">
        <title>Deinococcus xinjiangensis NBRC 107630.</title>
        <authorList>
            <person name="Ichikawa N."/>
            <person name="Katano-Makiyama Y."/>
            <person name="Hidaka K."/>
        </authorList>
    </citation>
    <scope>NUCLEOTIDE SEQUENCE [LARGE SCALE GENOMIC DNA]</scope>
    <source>
        <strain evidence="2 3">NBRC 107630</strain>
    </source>
</reference>
<evidence type="ECO:0000313" key="2">
    <source>
        <dbReference type="EMBL" id="GAA5504271.1"/>
    </source>
</evidence>
<accession>A0ABP9VGD7</accession>
<protein>
    <submittedName>
        <fullName evidence="2">Uncharacterized protein</fullName>
    </submittedName>
</protein>
<keyword evidence="1" id="KW-0472">Membrane</keyword>
<gene>
    <name evidence="2" type="ORF">Dxin01_04040</name>
</gene>
<evidence type="ECO:0000256" key="1">
    <source>
        <dbReference type="SAM" id="Phobius"/>
    </source>
</evidence>
<keyword evidence="3" id="KW-1185">Reference proteome</keyword>
<dbReference type="Proteomes" id="UP001458946">
    <property type="component" value="Unassembled WGS sequence"/>
</dbReference>
<sequence length="62" mass="6565">MLNLPALILALCAYLVAVLICGAYQGPMSDGYRLLMLVLACVGFGALGMFIWSLRPSETATA</sequence>
<feature type="transmembrane region" description="Helical" evidence="1">
    <location>
        <begin position="31"/>
        <end position="52"/>
    </location>
</feature>
<keyword evidence="1" id="KW-1133">Transmembrane helix</keyword>
<feature type="transmembrane region" description="Helical" evidence="1">
    <location>
        <begin position="6"/>
        <end position="24"/>
    </location>
</feature>
<evidence type="ECO:0000313" key="3">
    <source>
        <dbReference type="Proteomes" id="UP001458946"/>
    </source>
</evidence>
<name>A0ABP9VGD7_9DEIO</name>
<comment type="caution">
    <text evidence="2">The sequence shown here is derived from an EMBL/GenBank/DDBJ whole genome shotgun (WGS) entry which is preliminary data.</text>
</comment>
<organism evidence="2 3">
    <name type="scientific">Deinococcus xinjiangensis</name>
    <dbReference type="NCBI Taxonomy" id="457454"/>
    <lineage>
        <taxon>Bacteria</taxon>
        <taxon>Thermotogati</taxon>
        <taxon>Deinococcota</taxon>
        <taxon>Deinococci</taxon>
        <taxon>Deinococcales</taxon>
        <taxon>Deinococcaceae</taxon>
        <taxon>Deinococcus</taxon>
    </lineage>
</organism>
<dbReference type="RefSeq" id="WP_353544238.1">
    <property type="nucleotide sequence ID" value="NZ_BAABRN010000102.1"/>
</dbReference>